<keyword evidence="1" id="KW-0175">Coiled coil</keyword>
<feature type="coiled-coil region" evidence="1">
    <location>
        <begin position="32"/>
        <end position="71"/>
    </location>
</feature>
<evidence type="ECO:0000256" key="2">
    <source>
        <dbReference type="SAM" id="MobiDB-lite"/>
    </source>
</evidence>
<reference evidence="3 4" key="1">
    <citation type="submission" date="2020-01" db="EMBL/GenBank/DDBJ databases">
        <authorList>
            <consortium name="DOE Joint Genome Institute"/>
            <person name="Haridas S."/>
            <person name="Albert R."/>
            <person name="Binder M."/>
            <person name="Bloem J."/>
            <person name="Labutti K."/>
            <person name="Salamov A."/>
            <person name="Andreopoulos B."/>
            <person name="Baker S.E."/>
            <person name="Barry K."/>
            <person name="Bills G."/>
            <person name="Bluhm B.H."/>
            <person name="Cannon C."/>
            <person name="Castanera R."/>
            <person name="Culley D.E."/>
            <person name="Daum C."/>
            <person name="Ezra D."/>
            <person name="Gonzalez J.B."/>
            <person name="Henrissat B."/>
            <person name="Kuo A."/>
            <person name="Liang C."/>
            <person name="Lipzen A."/>
            <person name="Lutzoni F."/>
            <person name="Magnuson J."/>
            <person name="Mondo S."/>
            <person name="Nolan M."/>
            <person name="Ohm R."/>
            <person name="Pangilinan J."/>
            <person name="Park H.-J.H."/>
            <person name="Ramirez L."/>
            <person name="Alfaro M."/>
            <person name="Sun H."/>
            <person name="Tritt A."/>
            <person name="Yoshinaga Y."/>
            <person name="Zwiers L.-H.L."/>
            <person name="Turgeon B.G."/>
            <person name="Goodwin S.B."/>
            <person name="Spatafora J.W."/>
            <person name="Crous P.W."/>
            <person name="Grigoriev I.V."/>
        </authorList>
    </citation>
    <scope>NUCLEOTIDE SEQUENCE [LARGE SCALE GENOMIC DNA]</scope>
    <source>
        <strain evidence="3 4">CBS 611.86</strain>
    </source>
</reference>
<accession>A0A7C8MD33</accession>
<feature type="compositionally biased region" description="Polar residues" evidence="2">
    <location>
        <begin position="278"/>
        <end position="287"/>
    </location>
</feature>
<protein>
    <submittedName>
        <fullName evidence="3">Uncharacterized protein</fullName>
    </submittedName>
</protein>
<sequence>MAIVTIVPRTAQDTQKLKAADEHYNSRRQDQVSELEAFAAEAVRKVKELELENAKLKARVSILEMKDLKAKEPEEATECKTCEHVGAVSDNLKEELKLATAKFDIGAFDVAFMHQIVADLGVALGKPKREKDVQAELWRAWKGDSEMSRAIELQTLGVKALPLHLVIAKSNLENEIKVDENFKWLCKMVHAVLKKHPEVVEMAASIPLRPLETHSTTSASSPEPTPSLPAILTTPSPRSAPTPSPPVQLPITQPELPRGAKPTTCGLYVAPKGPSRVQRPTTPQAPAQFQVKGMGKSKYAS</sequence>
<dbReference type="Proteomes" id="UP000481861">
    <property type="component" value="Unassembled WGS sequence"/>
</dbReference>
<dbReference type="EMBL" id="JAADJZ010000028">
    <property type="protein sequence ID" value="KAF2866364.1"/>
    <property type="molecule type" value="Genomic_DNA"/>
</dbReference>
<dbReference type="AlphaFoldDB" id="A0A7C8MD33"/>
<keyword evidence="4" id="KW-1185">Reference proteome</keyword>
<proteinExistence type="predicted"/>
<feature type="compositionally biased region" description="Pro residues" evidence="2">
    <location>
        <begin position="238"/>
        <end position="248"/>
    </location>
</feature>
<evidence type="ECO:0000313" key="4">
    <source>
        <dbReference type="Proteomes" id="UP000481861"/>
    </source>
</evidence>
<evidence type="ECO:0000313" key="3">
    <source>
        <dbReference type="EMBL" id="KAF2866364.1"/>
    </source>
</evidence>
<feature type="compositionally biased region" description="Low complexity" evidence="2">
    <location>
        <begin position="213"/>
        <end position="222"/>
    </location>
</feature>
<organism evidence="3 4">
    <name type="scientific">Massariosphaeria phaeospora</name>
    <dbReference type="NCBI Taxonomy" id="100035"/>
    <lineage>
        <taxon>Eukaryota</taxon>
        <taxon>Fungi</taxon>
        <taxon>Dikarya</taxon>
        <taxon>Ascomycota</taxon>
        <taxon>Pezizomycotina</taxon>
        <taxon>Dothideomycetes</taxon>
        <taxon>Pleosporomycetidae</taxon>
        <taxon>Pleosporales</taxon>
        <taxon>Pleosporales incertae sedis</taxon>
        <taxon>Massariosphaeria</taxon>
    </lineage>
</organism>
<evidence type="ECO:0000256" key="1">
    <source>
        <dbReference type="SAM" id="Coils"/>
    </source>
</evidence>
<feature type="region of interest" description="Disordered" evidence="2">
    <location>
        <begin position="212"/>
        <end position="301"/>
    </location>
</feature>
<gene>
    <name evidence="3" type="ORF">BDV95DRAFT_623080</name>
</gene>
<comment type="caution">
    <text evidence="3">The sequence shown here is derived from an EMBL/GenBank/DDBJ whole genome shotgun (WGS) entry which is preliminary data.</text>
</comment>
<name>A0A7C8MD33_9PLEO</name>